<evidence type="ECO:0000256" key="1">
    <source>
        <dbReference type="SAM" id="MobiDB-lite"/>
    </source>
</evidence>
<sequence length="91" mass="10100">RDTARQERDTVIQQRDRYHRHREALKAKYSDTGTMSESGTQGTTIGGAPPVTPVAALRAPGTMSLSTYQSLLAEVRYYEDVLAQHAPDVPR</sequence>
<accession>A0AA38CSJ8</accession>
<comment type="caution">
    <text evidence="2">The sequence shown here is derived from an EMBL/GenBank/DDBJ whole genome shotgun (WGS) entry which is preliminary data.</text>
</comment>
<evidence type="ECO:0000313" key="3">
    <source>
        <dbReference type="Proteomes" id="UP000824469"/>
    </source>
</evidence>
<feature type="compositionally biased region" description="Polar residues" evidence="1">
    <location>
        <begin position="31"/>
        <end position="43"/>
    </location>
</feature>
<dbReference type="EMBL" id="JAHRHJ020000009">
    <property type="protein sequence ID" value="KAH9301829.1"/>
    <property type="molecule type" value="Genomic_DNA"/>
</dbReference>
<proteinExistence type="predicted"/>
<organism evidence="2 3">
    <name type="scientific">Taxus chinensis</name>
    <name type="common">Chinese yew</name>
    <name type="synonym">Taxus wallichiana var. chinensis</name>
    <dbReference type="NCBI Taxonomy" id="29808"/>
    <lineage>
        <taxon>Eukaryota</taxon>
        <taxon>Viridiplantae</taxon>
        <taxon>Streptophyta</taxon>
        <taxon>Embryophyta</taxon>
        <taxon>Tracheophyta</taxon>
        <taxon>Spermatophyta</taxon>
        <taxon>Pinopsida</taxon>
        <taxon>Pinidae</taxon>
        <taxon>Conifers II</taxon>
        <taxon>Cupressales</taxon>
        <taxon>Taxaceae</taxon>
        <taxon>Taxus</taxon>
    </lineage>
</organism>
<feature type="region of interest" description="Disordered" evidence="1">
    <location>
        <begin position="1"/>
        <end position="51"/>
    </location>
</feature>
<feature type="compositionally biased region" description="Basic and acidic residues" evidence="1">
    <location>
        <begin position="1"/>
        <end position="16"/>
    </location>
</feature>
<protein>
    <submittedName>
        <fullName evidence="2">Uncharacterized protein</fullName>
    </submittedName>
</protein>
<evidence type="ECO:0000313" key="2">
    <source>
        <dbReference type="EMBL" id="KAH9301829.1"/>
    </source>
</evidence>
<dbReference type="AlphaFoldDB" id="A0AA38CSJ8"/>
<keyword evidence="3" id="KW-1185">Reference proteome</keyword>
<feature type="non-terminal residue" evidence="2">
    <location>
        <position position="1"/>
    </location>
</feature>
<feature type="non-terminal residue" evidence="2">
    <location>
        <position position="91"/>
    </location>
</feature>
<reference evidence="2 3" key="1">
    <citation type="journal article" date="2021" name="Nat. Plants">
        <title>The Taxus genome provides insights into paclitaxel biosynthesis.</title>
        <authorList>
            <person name="Xiong X."/>
            <person name="Gou J."/>
            <person name="Liao Q."/>
            <person name="Li Y."/>
            <person name="Zhou Q."/>
            <person name="Bi G."/>
            <person name="Li C."/>
            <person name="Du R."/>
            <person name="Wang X."/>
            <person name="Sun T."/>
            <person name="Guo L."/>
            <person name="Liang H."/>
            <person name="Lu P."/>
            <person name="Wu Y."/>
            <person name="Zhang Z."/>
            <person name="Ro D.K."/>
            <person name="Shang Y."/>
            <person name="Huang S."/>
            <person name="Yan J."/>
        </authorList>
    </citation>
    <scope>NUCLEOTIDE SEQUENCE [LARGE SCALE GENOMIC DNA]</scope>
    <source>
        <strain evidence="2">Ta-2019</strain>
    </source>
</reference>
<name>A0AA38CSJ8_TAXCH</name>
<dbReference type="Proteomes" id="UP000824469">
    <property type="component" value="Unassembled WGS sequence"/>
</dbReference>
<gene>
    <name evidence="2" type="ORF">KI387_013412</name>
</gene>